<evidence type="ECO:0000313" key="4">
    <source>
        <dbReference type="Proteomes" id="UP000567099"/>
    </source>
</evidence>
<evidence type="ECO:0000259" key="2">
    <source>
        <dbReference type="Pfam" id="PF18864"/>
    </source>
</evidence>
<sequence>MASLVSELQRKAKDPNFPVSDLLWDAKRVAKRLTYAEFDEWLNNELNGYTTLEIPDYRKVDVKVVCKMKSSEPWRHLDPRGKLDDVFSPMKLDQPIGEISACLDNEKCYFKVPSNSLNILHDNFSEYMFMFEVNPIQIKRAVNNVRNKILDLALELESEGILTDEIILAEKETKIPEEKSHPSSIITHEDMHNSENDIVITNNSNNPKIAIGNSTKINSDKSKEYPRLNIFLAVIGLIIGTAGVYLTYLQYLK</sequence>
<organism evidence="3 4">
    <name type="scientific">Methanococcus maripaludis</name>
    <name type="common">Methanococcus deltae</name>
    <dbReference type="NCBI Taxonomy" id="39152"/>
    <lineage>
        <taxon>Archaea</taxon>
        <taxon>Methanobacteriati</taxon>
        <taxon>Methanobacteriota</taxon>
        <taxon>Methanomada group</taxon>
        <taxon>Methanococci</taxon>
        <taxon>Methanococcales</taxon>
        <taxon>Methanococcaceae</taxon>
        <taxon>Methanococcus</taxon>
    </lineage>
</organism>
<proteinExistence type="predicted"/>
<dbReference type="Pfam" id="PF18864">
    <property type="entry name" value="AbiTii"/>
    <property type="match status" value="1"/>
</dbReference>
<dbReference type="EMBL" id="JACDUO010000004">
    <property type="protein sequence ID" value="MBA2864915.1"/>
    <property type="molecule type" value="Genomic_DNA"/>
</dbReference>
<feature type="domain" description="AbiTii" evidence="2">
    <location>
        <begin position="3"/>
        <end position="178"/>
    </location>
</feature>
<feature type="transmembrane region" description="Helical" evidence="1">
    <location>
        <begin position="228"/>
        <end position="248"/>
    </location>
</feature>
<comment type="caution">
    <text evidence="3">The sequence shown here is derived from an EMBL/GenBank/DDBJ whole genome shotgun (WGS) entry which is preliminary data.</text>
</comment>
<reference evidence="3 4" key="1">
    <citation type="submission" date="2020-07" db="EMBL/GenBank/DDBJ databases">
        <title>Genomic Encyclopedia of Type Strains, Phase IV (KMG-V): Genome sequencing to study the core and pangenomes of soil and plant-associated prokaryotes.</title>
        <authorList>
            <person name="Whitman W."/>
        </authorList>
    </citation>
    <scope>NUCLEOTIDE SEQUENCE [LARGE SCALE GENOMIC DNA]</scope>
    <source>
        <strain evidence="3 4">C13</strain>
    </source>
</reference>
<dbReference type="InterPro" id="IPR041304">
    <property type="entry name" value="AbiTii"/>
</dbReference>
<evidence type="ECO:0000256" key="1">
    <source>
        <dbReference type="SAM" id="Phobius"/>
    </source>
</evidence>
<protein>
    <recommendedName>
        <fullName evidence="2">AbiTii domain-containing protein</fullName>
    </recommendedName>
</protein>
<keyword evidence="1" id="KW-1133">Transmembrane helix</keyword>
<keyword evidence="1" id="KW-0472">Membrane</keyword>
<keyword evidence="1" id="KW-0812">Transmembrane</keyword>
<dbReference type="AlphaFoldDB" id="A0A7J9PNV8"/>
<accession>A0A7J9PNV8</accession>
<dbReference type="Proteomes" id="UP000567099">
    <property type="component" value="Unassembled WGS sequence"/>
</dbReference>
<gene>
    <name evidence="3" type="ORF">HNP94_001954</name>
</gene>
<evidence type="ECO:0000313" key="3">
    <source>
        <dbReference type="EMBL" id="MBA2864915.1"/>
    </source>
</evidence>
<name>A0A7J9PNV8_METMI</name>
<dbReference type="RefSeq" id="WP_181505304.1">
    <property type="nucleotide sequence ID" value="NZ_JACDUO010000004.1"/>
</dbReference>